<evidence type="ECO:0000313" key="4">
    <source>
        <dbReference type="EMBL" id="CAD8388589.1"/>
    </source>
</evidence>
<feature type="signal peptide" evidence="3">
    <location>
        <begin position="1"/>
        <end position="22"/>
    </location>
</feature>
<feature type="coiled-coil region" evidence="1">
    <location>
        <begin position="41"/>
        <end position="125"/>
    </location>
</feature>
<dbReference type="EMBL" id="HBEG01053048">
    <property type="protein sequence ID" value="CAD8388589.1"/>
    <property type="molecule type" value="Transcribed_RNA"/>
</dbReference>
<keyword evidence="1" id="KW-0175">Coiled coil</keyword>
<protein>
    <submittedName>
        <fullName evidence="4">Uncharacterized protein</fullName>
    </submittedName>
</protein>
<evidence type="ECO:0000256" key="3">
    <source>
        <dbReference type="SAM" id="SignalP"/>
    </source>
</evidence>
<dbReference type="Gene3D" id="1.10.287.1490">
    <property type="match status" value="1"/>
</dbReference>
<accession>A0A7S0BB52</accession>
<keyword evidence="3" id="KW-0732">Signal</keyword>
<dbReference type="AlphaFoldDB" id="A0A7S0BB52"/>
<organism evidence="4">
    <name type="scientific">Pyrodinium bahamense</name>
    <dbReference type="NCBI Taxonomy" id="73915"/>
    <lineage>
        <taxon>Eukaryota</taxon>
        <taxon>Sar</taxon>
        <taxon>Alveolata</taxon>
        <taxon>Dinophyceae</taxon>
        <taxon>Gonyaulacales</taxon>
        <taxon>Pyrocystaceae</taxon>
        <taxon>Pyrodinium</taxon>
    </lineage>
</organism>
<sequence>MPAAALCLAAFCLLAGPSPTGALRSGRGTASSRAQGGVTPVEKVIELLKRLQTELEGESKEEAAQYDKYACFCKEQLDEKVYAIERSVKKIDKLTKQVNKLNREISALTEDISELQAQIQTLDSTIKHEADARAEEHATYVAKEKDISNAITAIKRALDALAEAKGGMKDAKVDFAQLRSLAGRALAAAHASPGAEPRLEQRLRAAGGLALLSQNPKIYEYHSHDVEHQLTELLAMLTVKKKEIDTAEFEAQVAFDKRGLGNRNLKKAMEKDSREKSKIADFKTEQMNEAQEDKSQETKEKDADLAFRQELRDDCEAKAVLWDQRSRVRAGELTAIAEALEQLTSKAAPSWSANDKLVGLQRGSGGRAGAAASLLQLGGSRGEAADASAAVAHRAVEVLRASARRLGSKLLATAAARAWASEDHFVKVRSIIKDLLDRLAADAQAEQSQKEFCDTRMKASVTDRDNANEKVEEITADKSNMESLRATTLKEIADLSAEIAALKKALLEATELRNEESEENKQTIETADEGKASVELALKILKEFYDQTAFQLIQTQYVPPDSDREGKTVGDRAPEIFDERYEGAQKSAKGIVGLLEVMLSDFTRTSDTVTQQESTAVEEYNEFKEDTDASIVAKENAKTDKEGFVAQLDEALVGAEGQLKDQKALLETAAKKLQELEAYCVEGEETYAERVAARQKEIEALKQAHGILEDWQG</sequence>
<proteinExistence type="predicted"/>
<reference evidence="4" key="1">
    <citation type="submission" date="2021-01" db="EMBL/GenBank/DDBJ databases">
        <authorList>
            <person name="Corre E."/>
            <person name="Pelletier E."/>
            <person name="Niang G."/>
            <person name="Scheremetjew M."/>
            <person name="Finn R."/>
            <person name="Kale V."/>
            <person name="Holt S."/>
            <person name="Cochrane G."/>
            <person name="Meng A."/>
            <person name="Brown T."/>
            <person name="Cohen L."/>
        </authorList>
    </citation>
    <scope>NUCLEOTIDE SEQUENCE</scope>
    <source>
        <strain evidence="4">Pbaha01</strain>
    </source>
</reference>
<name>A0A7S0BB52_9DINO</name>
<evidence type="ECO:0000256" key="2">
    <source>
        <dbReference type="SAM" id="MobiDB-lite"/>
    </source>
</evidence>
<feature type="coiled-coil region" evidence="1">
    <location>
        <begin position="464"/>
        <end position="527"/>
    </location>
</feature>
<gene>
    <name evidence="4" type="ORF">PBAH0796_LOCUS32277</name>
</gene>
<feature type="region of interest" description="Disordered" evidence="2">
    <location>
        <begin position="268"/>
        <end position="301"/>
    </location>
</feature>
<feature type="chain" id="PRO_5031043765" evidence="3">
    <location>
        <begin position="23"/>
        <end position="713"/>
    </location>
</feature>
<evidence type="ECO:0000256" key="1">
    <source>
        <dbReference type="SAM" id="Coils"/>
    </source>
</evidence>